<organism evidence="5 6">
    <name type="scientific">Anaeramoeba flamelloides</name>
    <dbReference type="NCBI Taxonomy" id="1746091"/>
    <lineage>
        <taxon>Eukaryota</taxon>
        <taxon>Metamonada</taxon>
        <taxon>Anaeramoebidae</taxon>
        <taxon>Anaeramoeba</taxon>
    </lineage>
</organism>
<evidence type="ECO:0000259" key="4">
    <source>
        <dbReference type="PROSITE" id="PS50076"/>
    </source>
</evidence>
<feature type="domain" description="J" evidence="4">
    <location>
        <begin position="25"/>
        <end position="89"/>
    </location>
</feature>
<feature type="transmembrane region" description="Helical" evidence="2">
    <location>
        <begin position="569"/>
        <end position="588"/>
    </location>
</feature>
<keyword evidence="2" id="KW-0812">Transmembrane</keyword>
<dbReference type="PRINTS" id="PR00625">
    <property type="entry name" value="JDOMAIN"/>
</dbReference>
<evidence type="ECO:0000313" key="6">
    <source>
        <dbReference type="Proteomes" id="UP001146793"/>
    </source>
</evidence>
<comment type="caution">
    <text evidence="5">The sequence shown here is derived from an EMBL/GenBank/DDBJ whole genome shotgun (WGS) entry which is preliminary data.</text>
</comment>
<dbReference type="InterPro" id="IPR001623">
    <property type="entry name" value="DnaJ_domain"/>
</dbReference>
<evidence type="ECO:0000256" key="3">
    <source>
        <dbReference type="SAM" id="SignalP"/>
    </source>
</evidence>
<dbReference type="PANTHER" id="PTHR44303:SF2">
    <property type="entry name" value="DNAJ HOMOLOG SUBFAMILY C MEMBER 16"/>
    <property type="match status" value="1"/>
</dbReference>
<dbReference type="InterPro" id="IPR052448">
    <property type="entry name" value="DnaJ_C16_autophagy_reg"/>
</dbReference>
<dbReference type="CDD" id="cd06257">
    <property type="entry name" value="DnaJ"/>
    <property type="match status" value="1"/>
</dbReference>
<accession>A0AAV8ADH3</accession>
<dbReference type="PROSITE" id="PS50076">
    <property type="entry name" value="DNAJ_2"/>
    <property type="match status" value="1"/>
</dbReference>
<feature type="region of interest" description="Disordered" evidence="1">
    <location>
        <begin position="87"/>
        <end position="111"/>
    </location>
</feature>
<dbReference type="Gene3D" id="1.10.287.110">
    <property type="entry name" value="DnaJ domain"/>
    <property type="match status" value="1"/>
</dbReference>
<evidence type="ECO:0000256" key="2">
    <source>
        <dbReference type="SAM" id="Phobius"/>
    </source>
</evidence>
<protein>
    <submittedName>
        <fullName evidence="5">DNAj</fullName>
    </submittedName>
</protein>
<name>A0AAV8ADH3_9EUKA</name>
<dbReference type="SUPFAM" id="SSF46565">
    <property type="entry name" value="Chaperone J-domain"/>
    <property type="match status" value="1"/>
</dbReference>
<dbReference type="Proteomes" id="UP001146793">
    <property type="component" value="Unassembled WGS sequence"/>
</dbReference>
<proteinExistence type="predicted"/>
<dbReference type="PANTHER" id="PTHR44303">
    <property type="entry name" value="DNAJ HOMOLOG SUBFAMILY C MEMBER 16"/>
    <property type="match status" value="1"/>
</dbReference>
<keyword evidence="3" id="KW-0732">Signal</keyword>
<feature type="signal peptide" evidence="3">
    <location>
        <begin position="1"/>
        <end position="22"/>
    </location>
</feature>
<gene>
    <name evidence="5" type="ORF">M0812_06450</name>
</gene>
<feature type="chain" id="PRO_5043630855" evidence="3">
    <location>
        <begin position="23"/>
        <end position="595"/>
    </location>
</feature>
<dbReference type="AlphaFoldDB" id="A0AAV8ADH3"/>
<evidence type="ECO:0000256" key="1">
    <source>
        <dbReference type="SAM" id="MobiDB-lite"/>
    </source>
</evidence>
<dbReference type="SMART" id="SM00271">
    <property type="entry name" value="DnaJ"/>
    <property type="match status" value="1"/>
</dbReference>
<dbReference type="InterPro" id="IPR036869">
    <property type="entry name" value="J_dom_sf"/>
</dbReference>
<keyword evidence="2" id="KW-0472">Membrane</keyword>
<dbReference type="EMBL" id="JANTQA010000012">
    <property type="protein sequence ID" value="KAJ3450279.1"/>
    <property type="molecule type" value="Genomic_DNA"/>
</dbReference>
<reference evidence="5" key="1">
    <citation type="submission" date="2022-08" db="EMBL/GenBank/DDBJ databases">
        <title>Novel sulphate-reducing endosymbionts in the free-living metamonad Anaeramoeba.</title>
        <authorList>
            <person name="Jerlstrom-Hultqvist J."/>
            <person name="Cepicka I."/>
            <person name="Gallot-Lavallee L."/>
            <person name="Salas-Leiva D."/>
            <person name="Curtis B.A."/>
            <person name="Zahonova K."/>
            <person name="Pipaliya S."/>
            <person name="Dacks J."/>
            <person name="Roger A.J."/>
        </authorList>
    </citation>
    <scope>NUCLEOTIDE SEQUENCE</scope>
    <source>
        <strain evidence="5">Busselton2</strain>
    </source>
</reference>
<evidence type="ECO:0000313" key="5">
    <source>
        <dbReference type="EMBL" id="KAJ3450279.1"/>
    </source>
</evidence>
<keyword evidence="2" id="KW-1133">Transmembrane helix</keyword>
<dbReference type="Pfam" id="PF00226">
    <property type="entry name" value="DnaJ"/>
    <property type="match status" value="1"/>
</dbReference>
<sequence length="595" mass="70343">MRFFGSSELILFSITLFQIVKGINTHYDTLDVTKAASIGEIRSQYLKLVKQYHPDVNKSPEAQGKFVKIQTAWEVLKEPIAKNKYDRSLLDERNNKQHSPRGASRNRNENGYENSYQHQTFTFTTNSNENKDSFFQFNVNLDSFFKPNPNNFQSTQLLFESDRNTIGLSYFNFQQHFLNSVKSTVTICIAYSYSLESRALSRIWERLTAKYAKYGVKFFAFNIEQKPDLMNYFQITGNGVPQIFSLIETNENNNKYNKILFKDLDMSDTKAHFFQKFDDYIRSLFEKNNKITLINNNKEFNIVKNNPTLKFRPSVLLVINNNNNNNNNNNDNNNNDNKQKKIPLFYYYFSLKYYRNLDFYLIKDSSILKSQLPNNNENFFLTIFNDKFNNFNTNINNKVNNNNHGNILWYTINNAENNLHLIESTILQNKQMTVTRISGEETFGSICKTKDKYCVLWFTEMDTKNFKNDLIKYKDFARNTSTVLEKPVNFGFLHTPTQKEFCSQFMKNFKNKIIILNVMGNGLMRYIILDSLSQLRSIKNGNKFPISSQYRRIQLKEEIFYTEKSNFNWFLYLIIPSFLFLISYLNWVKKFFSII</sequence>